<evidence type="ECO:0008006" key="4">
    <source>
        <dbReference type="Google" id="ProtNLM"/>
    </source>
</evidence>
<evidence type="ECO:0000313" key="2">
    <source>
        <dbReference type="EMBL" id="PIE34615.1"/>
    </source>
</evidence>
<comment type="caution">
    <text evidence="2">The sequence shown here is derived from an EMBL/GenBank/DDBJ whole genome shotgun (WGS) entry which is preliminary data.</text>
</comment>
<gene>
    <name evidence="2" type="ORF">CSA55_00505</name>
</gene>
<dbReference type="PROSITE" id="PS51257">
    <property type="entry name" value="PROKAR_LIPOPROTEIN"/>
    <property type="match status" value="1"/>
</dbReference>
<proteinExistence type="predicted"/>
<dbReference type="AlphaFoldDB" id="A0A2G6KG57"/>
<evidence type="ECO:0000256" key="1">
    <source>
        <dbReference type="SAM" id="MobiDB-lite"/>
    </source>
</evidence>
<reference evidence="2 3" key="1">
    <citation type="submission" date="2017-10" db="EMBL/GenBank/DDBJ databases">
        <title>Novel microbial diversity and functional potential in the marine mammal oral microbiome.</title>
        <authorList>
            <person name="Dudek N.K."/>
            <person name="Sun C.L."/>
            <person name="Burstein D."/>
            <person name="Kantor R.S."/>
            <person name="Aliaga Goltsman D.S."/>
            <person name="Bik E.M."/>
            <person name="Thomas B.C."/>
            <person name="Banfield J.F."/>
            <person name="Relman D.A."/>
        </authorList>
    </citation>
    <scope>NUCLEOTIDE SEQUENCE [LARGE SCALE GENOMIC DNA]</scope>
    <source>
        <strain evidence="2">DOLJORAL78_61_10</strain>
    </source>
</reference>
<feature type="compositionally biased region" description="Low complexity" evidence="1">
    <location>
        <begin position="46"/>
        <end position="60"/>
    </location>
</feature>
<evidence type="ECO:0000313" key="3">
    <source>
        <dbReference type="Proteomes" id="UP000230914"/>
    </source>
</evidence>
<organism evidence="2 3">
    <name type="scientific">Ilumatobacter coccineus</name>
    <dbReference type="NCBI Taxonomy" id="467094"/>
    <lineage>
        <taxon>Bacteria</taxon>
        <taxon>Bacillati</taxon>
        <taxon>Actinomycetota</taxon>
        <taxon>Acidimicrobiia</taxon>
        <taxon>Acidimicrobiales</taxon>
        <taxon>Ilumatobacteraceae</taxon>
        <taxon>Ilumatobacter</taxon>
    </lineage>
</organism>
<protein>
    <recommendedName>
        <fullName evidence="4">Fibronectin type-III domain-containing protein</fullName>
    </recommendedName>
</protein>
<sequence length="171" mass="17551">MKRHALTSLVVAATILAGCGGSGDDKADTPTTVEVSGTDTTDGTVANTSAPAPTEPTPSSIEDTTTTEPKAADTLPNPFEEITVLATEAGPRPTLAWEPVEGAVLYQLTVLDAAGDPYWSWSGEETSIPFGGVSDPDAGGAIVFEPMTWTVVARDANSQTLAMSSGLTLEP</sequence>
<name>A0A2G6KG57_9ACTN</name>
<accession>A0A2G6KG57</accession>
<dbReference type="Proteomes" id="UP000230914">
    <property type="component" value="Unassembled WGS sequence"/>
</dbReference>
<dbReference type="EMBL" id="PDSL01000012">
    <property type="protein sequence ID" value="PIE34615.1"/>
    <property type="molecule type" value="Genomic_DNA"/>
</dbReference>
<feature type="compositionally biased region" description="Polar residues" evidence="1">
    <location>
        <begin position="29"/>
        <end position="45"/>
    </location>
</feature>
<feature type="region of interest" description="Disordered" evidence="1">
    <location>
        <begin position="19"/>
        <end position="75"/>
    </location>
</feature>